<proteinExistence type="predicted"/>
<name>A0ABQ9FLF4_TEGGR</name>
<gene>
    <name evidence="2" type="ORF">KUTeg_005895</name>
</gene>
<dbReference type="Proteomes" id="UP001217089">
    <property type="component" value="Unassembled WGS sequence"/>
</dbReference>
<evidence type="ECO:0000259" key="1">
    <source>
        <dbReference type="SMART" id="SM01169"/>
    </source>
</evidence>
<accession>A0ABQ9FLF4</accession>
<comment type="caution">
    <text evidence="2">The sequence shown here is derived from an EMBL/GenBank/DDBJ whole genome shotgun (WGS) entry which is preliminary data.</text>
</comment>
<dbReference type="InterPro" id="IPR015255">
    <property type="entry name" value="Vitellinogen_open_b-sht"/>
</dbReference>
<organism evidence="2 3">
    <name type="scientific">Tegillarca granosa</name>
    <name type="common">Malaysian cockle</name>
    <name type="synonym">Anadara granosa</name>
    <dbReference type="NCBI Taxonomy" id="220873"/>
    <lineage>
        <taxon>Eukaryota</taxon>
        <taxon>Metazoa</taxon>
        <taxon>Spiralia</taxon>
        <taxon>Lophotrochozoa</taxon>
        <taxon>Mollusca</taxon>
        <taxon>Bivalvia</taxon>
        <taxon>Autobranchia</taxon>
        <taxon>Pteriomorphia</taxon>
        <taxon>Arcoida</taxon>
        <taxon>Arcoidea</taxon>
        <taxon>Arcidae</taxon>
        <taxon>Tegillarca</taxon>
    </lineage>
</organism>
<protein>
    <recommendedName>
        <fullName evidence="1">Vitellinogen open beta-sheet domain-containing protein</fullName>
    </recommendedName>
</protein>
<reference evidence="2 3" key="1">
    <citation type="submission" date="2022-12" db="EMBL/GenBank/DDBJ databases">
        <title>Chromosome-level genome of Tegillarca granosa.</title>
        <authorList>
            <person name="Kim J."/>
        </authorList>
    </citation>
    <scope>NUCLEOTIDE SEQUENCE [LARGE SCALE GENOMIC DNA]</scope>
    <source>
        <strain evidence="2">Teg-2019</strain>
        <tissue evidence="2">Adductor muscle</tissue>
    </source>
</reference>
<dbReference type="EMBL" id="JARBDR010000322">
    <property type="protein sequence ID" value="KAJ8316558.1"/>
    <property type="molecule type" value="Genomic_DNA"/>
</dbReference>
<evidence type="ECO:0000313" key="3">
    <source>
        <dbReference type="Proteomes" id="UP001217089"/>
    </source>
</evidence>
<dbReference type="Gene3D" id="2.20.80.10">
    <property type="entry name" value="Lipovitellin-phosvitin complex, chain A, domain 4"/>
    <property type="match status" value="1"/>
</dbReference>
<keyword evidence="3" id="KW-1185">Reference proteome</keyword>
<dbReference type="Pfam" id="PF09172">
    <property type="entry name" value="Vit_open_b-sht"/>
    <property type="match status" value="1"/>
</dbReference>
<dbReference type="PANTHER" id="PTHR23345">
    <property type="entry name" value="VITELLOGENIN-RELATED"/>
    <property type="match status" value="1"/>
</dbReference>
<sequence>MDEMKGNLYMRVFGNELRYNSFSGVKDLSNGNNFNFLDFLIKLSKNHDYSFTQNIMFLDSSMIIPTSSGFPLNLTVNGTATIDLKASGRMDLRKLGTSPRSVSINGVIKPSMMSVDAFVTKSGMKMVSTLHSSTALQGNIELANGRVFNAQLDIPRQKMEILNFKYF</sequence>
<dbReference type="InterPro" id="IPR050733">
    <property type="entry name" value="Vitellogenin/Apolipophorin"/>
</dbReference>
<feature type="domain" description="Vitellinogen open beta-sheet" evidence="1">
    <location>
        <begin position="1"/>
        <end position="167"/>
    </location>
</feature>
<evidence type="ECO:0000313" key="2">
    <source>
        <dbReference type="EMBL" id="KAJ8316558.1"/>
    </source>
</evidence>
<dbReference type="SMART" id="SM01169">
    <property type="entry name" value="DUF1943"/>
    <property type="match status" value="1"/>
</dbReference>
<dbReference type="PANTHER" id="PTHR23345:SF15">
    <property type="entry name" value="VITELLOGENIN 1-RELATED"/>
    <property type="match status" value="1"/>
</dbReference>
<dbReference type="InterPro" id="IPR015819">
    <property type="entry name" value="Lipid_transp_b-sht_shell"/>
</dbReference>
<dbReference type="SUPFAM" id="SSF56968">
    <property type="entry name" value="Lipovitellin-phosvitin complex, beta-sheet shell regions"/>
    <property type="match status" value="1"/>
</dbReference>